<name>A0A8K1C2L2_PYTOL</name>
<sequence>MATAMDSVELRVRALRGFPAHDADAFDAADASYAVVEVSFACTPQDDAAMDASQAESPRFYHVERSLADFMHLEKRVFGSEAGGKIQNAMEKLLVSGSSALLSMKQRTERLMWHLEAFLIDVSTALDGATAFQAFVHPHASLLHQDGAQERYHALIEQVLSSESTEKQEESLAGGCSMTHVESITSVSSLVVWKFGFQGTAIDFSARLQGEDPHNEKQDVDPYSATAFAAAYAFPEAEQDGDIVQYTTRYTLGTSQTVYGAFVAREKGALTFEWTNPDVDSIFSKALWYQVEVILLPSELEAAQELEKLYEADDSDITWLEQVIYKHGSSKLVQEREENGMSASGDVSDDDVTVWKYVSKPTSVEEVPPQPEQSQRLQNQVVKLEEELQNVRLELKAARSELDISAEVYKASLETIAHLEAPVRTTPPSQLPADDVISYHSSEEDDEDEDDDDDDDEVNDEMKRLRDLCATFQEQCLWRSIETSESEKRNLILEGDLSRAEEKVEVLRSKLATRDAELEEMRAENQKLKAQKSLLVKEVKRLQPFSQVNLTALVQDAEEARMMQRSLQAQLSALRQEQQAEVPAPECDPEA</sequence>
<evidence type="ECO:0000256" key="1">
    <source>
        <dbReference type="SAM" id="Coils"/>
    </source>
</evidence>
<dbReference type="Gene3D" id="2.60.120.680">
    <property type="entry name" value="GOLD domain"/>
    <property type="match status" value="1"/>
</dbReference>
<dbReference type="Proteomes" id="UP000794436">
    <property type="component" value="Unassembled WGS sequence"/>
</dbReference>
<evidence type="ECO:0000313" key="4">
    <source>
        <dbReference type="Proteomes" id="UP000794436"/>
    </source>
</evidence>
<keyword evidence="4" id="KW-1185">Reference proteome</keyword>
<dbReference type="SUPFAM" id="SSF101576">
    <property type="entry name" value="Supernatant protein factor (SPF), C-terminal domain"/>
    <property type="match status" value="1"/>
</dbReference>
<feature type="region of interest" description="Disordered" evidence="2">
    <location>
        <begin position="572"/>
        <end position="591"/>
    </location>
</feature>
<protein>
    <submittedName>
        <fullName evidence="3">Uncharacterized protein</fullName>
    </submittedName>
</protein>
<proteinExistence type="predicted"/>
<keyword evidence="1" id="KW-0175">Coiled coil</keyword>
<gene>
    <name evidence="3" type="ORF">Poli38472_013202</name>
</gene>
<evidence type="ECO:0000313" key="3">
    <source>
        <dbReference type="EMBL" id="TMW55311.1"/>
    </source>
</evidence>
<dbReference type="InterPro" id="IPR036598">
    <property type="entry name" value="GOLD_dom_sf"/>
</dbReference>
<feature type="coiled-coil region" evidence="1">
    <location>
        <begin position="374"/>
        <end position="401"/>
    </location>
</feature>
<accession>A0A8K1C2L2</accession>
<comment type="caution">
    <text evidence="3">The sequence shown here is derived from an EMBL/GenBank/DDBJ whole genome shotgun (WGS) entry which is preliminary data.</text>
</comment>
<evidence type="ECO:0000256" key="2">
    <source>
        <dbReference type="SAM" id="MobiDB-lite"/>
    </source>
</evidence>
<reference evidence="3" key="1">
    <citation type="submission" date="2019-03" db="EMBL/GenBank/DDBJ databases">
        <title>Long read genome sequence of the mycoparasitic Pythium oligandrum ATCC 38472 isolated from sugarbeet rhizosphere.</title>
        <authorList>
            <person name="Gaulin E."/>
        </authorList>
    </citation>
    <scope>NUCLEOTIDE SEQUENCE</scope>
    <source>
        <strain evidence="3">ATCC 38472_TT</strain>
    </source>
</reference>
<dbReference type="EMBL" id="SPLM01000148">
    <property type="protein sequence ID" value="TMW55311.1"/>
    <property type="molecule type" value="Genomic_DNA"/>
</dbReference>
<organism evidence="3 4">
    <name type="scientific">Pythium oligandrum</name>
    <name type="common">Mycoparasitic fungus</name>
    <dbReference type="NCBI Taxonomy" id="41045"/>
    <lineage>
        <taxon>Eukaryota</taxon>
        <taxon>Sar</taxon>
        <taxon>Stramenopiles</taxon>
        <taxon>Oomycota</taxon>
        <taxon>Peronosporomycetes</taxon>
        <taxon>Pythiales</taxon>
        <taxon>Pythiaceae</taxon>
        <taxon>Pythium</taxon>
    </lineage>
</organism>
<dbReference type="AlphaFoldDB" id="A0A8K1C2L2"/>
<dbReference type="OrthoDB" id="165696at2759"/>